<reference evidence="8 9" key="1">
    <citation type="submission" date="2014-04" db="EMBL/GenBank/DDBJ databases">
        <authorList>
            <consortium name="DOE Joint Genome Institute"/>
            <person name="Kuo A."/>
            <person name="Martino E."/>
            <person name="Perotto S."/>
            <person name="Kohler A."/>
            <person name="Nagy L.G."/>
            <person name="Floudas D."/>
            <person name="Copeland A."/>
            <person name="Barry K.W."/>
            <person name="Cichocki N."/>
            <person name="Veneault-Fourrey C."/>
            <person name="LaButti K."/>
            <person name="Lindquist E.A."/>
            <person name="Lipzen A."/>
            <person name="Lundell T."/>
            <person name="Morin E."/>
            <person name="Murat C."/>
            <person name="Sun H."/>
            <person name="Tunlid A."/>
            <person name="Henrissat B."/>
            <person name="Grigoriev I.V."/>
            <person name="Hibbett D.S."/>
            <person name="Martin F."/>
            <person name="Nordberg H.P."/>
            <person name="Cantor M.N."/>
            <person name="Hua S.X."/>
        </authorList>
    </citation>
    <scope>NUCLEOTIDE SEQUENCE [LARGE SCALE GENOMIC DNA]</scope>
    <source>
        <strain evidence="8 9">Zn</strain>
    </source>
</reference>
<dbReference type="OrthoDB" id="674604at2759"/>
<dbReference type="PROSITE" id="PS50294">
    <property type="entry name" value="WD_REPEATS_REGION"/>
    <property type="match status" value="10"/>
</dbReference>
<dbReference type="Pfam" id="PF00400">
    <property type="entry name" value="WD40"/>
    <property type="match status" value="11"/>
</dbReference>
<dbReference type="STRING" id="913774.A0A0C3HA88"/>
<evidence type="ECO:0000256" key="6">
    <source>
        <dbReference type="PROSITE-ProRule" id="PRU00221"/>
    </source>
</evidence>
<dbReference type="AlphaFoldDB" id="A0A0C3HA88"/>
<dbReference type="PROSITE" id="PS50082">
    <property type="entry name" value="WD_REPEATS_2"/>
    <property type="match status" value="11"/>
</dbReference>
<feature type="repeat" description="WD" evidence="6">
    <location>
        <begin position="867"/>
        <end position="908"/>
    </location>
</feature>
<dbReference type="SMART" id="SM00320">
    <property type="entry name" value="WD40"/>
    <property type="match status" value="11"/>
</dbReference>
<evidence type="ECO:0000256" key="1">
    <source>
        <dbReference type="ARBA" id="ARBA00022574"/>
    </source>
</evidence>
<feature type="repeat" description="WD" evidence="6">
    <location>
        <begin position="657"/>
        <end position="698"/>
    </location>
</feature>
<dbReference type="SUPFAM" id="SSF52540">
    <property type="entry name" value="P-loop containing nucleoside triphosphate hydrolases"/>
    <property type="match status" value="1"/>
</dbReference>
<dbReference type="Proteomes" id="UP000054321">
    <property type="component" value="Unassembled WGS sequence"/>
</dbReference>
<dbReference type="InterPro" id="IPR001680">
    <property type="entry name" value="WD40_rpt"/>
</dbReference>
<dbReference type="Gene3D" id="3.40.50.300">
    <property type="entry name" value="P-loop containing nucleotide triphosphate hydrolases"/>
    <property type="match status" value="1"/>
</dbReference>
<dbReference type="InterPro" id="IPR027417">
    <property type="entry name" value="P-loop_NTPase"/>
</dbReference>
<evidence type="ECO:0000259" key="7">
    <source>
        <dbReference type="Pfam" id="PF24883"/>
    </source>
</evidence>
<evidence type="ECO:0000256" key="4">
    <source>
        <dbReference type="ARBA" id="ARBA00039789"/>
    </source>
</evidence>
<dbReference type="InterPro" id="IPR036322">
    <property type="entry name" value="WD40_repeat_dom_sf"/>
</dbReference>
<dbReference type="PROSITE" id="PS00678">
    <property type="entry name" value="WD_REPEATS_1"/>
    <property type="match status" value="8"/>
</dbReference>
<dbReference type="FunFam" id="2.130.10.10:FF:000228">
    <property type="entry name" value="COMPASS-like H3K4 histone methylase component WDR5A"/>
    <property type="match status" value="2"/>
</dbReference>
<evidence type="ECO:0000313" key="9">
    <source>
        <dbReference type="Proteomes" id="UP000054321"/>
    </source>
</evidence>
<dbReference type="CDD" id="cd00200">
    <property type="entry name" value="WD40"/>
    <property type="match status" value="2"/>
</dbReference>
<feature type="domain" description="Nephrocystin 3-like N-terminal" evidence="7">
    <location>
        <begin position="66"/>
        <end position="224"/>
    </location>
</feature>
<dbReference type="SUPFAM" id="SSF50978">
    <property type="entry name" value="WD40 repeat-like"/>
    <property type="match status" value="2"/>
</dbReference>
<dbReference type="InterPro" id="IPR019775">
    <property type="entry name" value="WD40_repeat_CS"/>
</dbReference>
<dbReference type="PANTHER" id="PTHR22847">
    <property type="entry name" value="WD40 REPEAT PROTEIN"/>
    <property type="match status" value="1"/>
</dbReference>
<keyword evidence="1 6" id="KW-0853">WD repeat</keyword>
<evidence type="ECO:0000313" key="8">
    <source>
        <dbReference type="EMBL" id="KIM99276.1"/>
    </source>
</evidence>
<dbReference type="HOGENOM" id="CLU_000288_6_0_1"/>
<feature type="repeat" description="WD" evidence="6">
    <location>
        <begin position="951"/>
        <end position="993"/>
    </location>
</feature>
<feature type="repeat" description="WD" evidence="6">
    <location>
        <begin position="783"/>
        <end position="824"/>
    </location>
</feature>
<dbReference type="InterPro" id="IPR020472">
    <property type="entry name" value="WD40_PAC1"/>
</dbReference>
<feature type="repeat" description="WD" evidence="6">
    <location>
        <begin position="994"/>
        <end position="1035"/>
    </location>
</feature>
<dbReference type="GO" id="GO:0035097">
    <property type="term" value="C:histone methyltransferase complex"/>
    <property type="evidence" value="ECO:0007669"/>
    <property type="project" value="UniProtKB-ARBA"/>
</dbReference>
<evidence type="ECO:0000256" key="2">
    <source>
        <dbReference type="ARBA" id="ARBA00022737"/>
    </source>
</evidence>
<comment type="function">
    <text evidence="5">Involved in mitochondrial fission. Acts as an adapter protein required to form mitochondrial fission complexes. Formation of these complexes is required to promote constriction and fission of the mitochondrial compartment at a late step in mitochondrial division.</text>
</comment>
<dbReference type="InterPro" id="IPR056884">
    <property type="entry name" value="NPHP3-like_N"/>
</dbReference>
<dbReference type="EMBL" id="KN832879">
    <property type="protein sequence ID" value="KIM99276.1"/>
    <property type="molecule type" value="Genomic_DNA"/>
</dbReference>
<feature type="repeat" description="WD" evidence="6">
    <location>
        <begin position="699"/>
        <end position="740"/>
    </location>
</feature>
<reference evidence="9" key="2">
    <citation type="submission" date="2015-01" db="EMBL/GenBank/DDBJ databases">
        <title>Evolutionary Origins and Diversification of the Mycorrhizal Mutualists.</title>
        <authorList>
            <consortium name="DOE Joint Genome Institute"/>
            <consortium name="Mycorrhizal Genomics Consortium"/>
            <person name="Kohler A."/>
            <person name="Kuo A."/>
            <person name="Nagy L.G."/>
            <person name="Floudas D."/>
            <person name="Copeland A."/>
            <person name="Barry K.W."/>
            <person name="Cichocki N."/>
            <person name="Veneault-Fourrey C."/>
            <person name="LaButti K."/>
            <person name="Lindquist E.A."/>
            <person name="Lipzen A."/>
            <person name="Lundell T."/>
            <person name="Morin E."/>
            <person name="Murat C."/>
            <person name="Riley R."/>
            <person name="Ohm R."/>
            <person name="Sun H."/>
            <person name="Tunlid A."/>
            <person name="Henrissat B."/>
            <person name="Grigoriev I.V."/>
            <person name="Hibbett D.S."/>
            <person name="Martin F."/>
        </authorList>
    </citation>
    <scope>NUCLEOTIDE SEQUENCE [LARGE SCALE GENOMIC DNA]</scope>
    <source>
        <strain evidence="9">Zn</strain>
    </source>
</reference>
<feature type="repeat" description="WD" evidence="6">
    <location>
        <begin position="825"/>
        <end position="866"/>
    </location>
</feature>
<protein>
    <recommendedName>
        <fullName evidence="4">Mitochondrial division protein 1</fullName>
    </recommendedName>
</protein>
<keyword evidence="9" id="KW-1185">Reference proteome</keyword>
<dbReference type="PANTHER" id="PTHR22847:SF637">
    <property type="entry name" value="WD REPEAT DOMAIN 5B"/>
    <property type="match status" value="1"/>
</dbReference>
<name>A0A0C3HA88_OIDMZ</name>
<gene>
    <name evidence="8" type="ORF">OIDMADRAFT_201896</name>
</gene>
<proteinExistence type="inferred from homology"/>
<evidence type="ECO:0000256" key="5">
    <source>
        <dbReference type="ARBA" id="ARBA00043913"/>
    </source>
</evidence>
<dbReference type="InterPro" id="IPR015943">
    <property type="entry name" value="WD40/YVTN_repeat-like_dom_sf"/>
</dbReference>
<feature type="repeat" description="WD" evidence="6">
    <location>
        <begin position="741"/>
        <end position="782"/>
    </location>
</feature>
<dbReference type="Gene3D" id="2.130.10.10">
    <property type="entry name" value="YVTN repeat-like/Quinoprotein amine dehydrogenase"/>
    <property type="match status" value="6"/>
</dbReference>
<accession>A0A0C3HA88</accession>
<dbReference type="InParanoid" id="A0A0C3HA88"/>
<feature type="repeat" description="WD" evidence="6">
    <location>
        <begin position="909"/>
        <end position="950"/>
    </location>
</feature>
<comment type="similarity">
    <text evidence="3">Belongs to the WD repeat MDV1/CAF4 family.</text>
</comment>
<organism evidence="8 9">
    <name type="scientific">Oidiodendron maius (strain Zn)</name>
    <dbReference type="NCBI Taxonomy" id="913774"/>
    <lineage>
        <taxon>Eukaryota</taxon>
        <taxon>Fungi</taxon>
        <taxon>Dikarya</taxon>
        <taxon>Ascomycota</taxon>
        <taxon>Pezizomycotina</taxon>
        <taxon>Leotiomycetes</taxon>
        <taxon>Leotiomycetes incertae sedis</taxon>
        <taxon>Myxotrichaceae</taxon>
        <taxon>Oidiodendron</taxon>
    </lineage>
</organism>
<dbReference type="Pfam" id="PF24883">
    <property type="entry name" value="NPHP3_N"/>
    <property type="match status" value="1"/>
</dbReference>
<feature type="repeat" description="WD" evidence="6">
    <location>
        <begin position="1036"/>
        <end position="1076"/>
    </location>
</feature>
<keyword evidence="2" id="KW-0677">Repeat</keyword>
<dbReference type="PRINTS" id="PR00320">
    <property type="entry name" value="GPROTEINBRPT"/>
</dbReference>
<evidence type="ECO:0000256" key="3">
    <source>
        <dbReference type="ARBA" id="ARBA00038415"/>
    </source>
</evidence>
<sequence>MPLIYGEGSAKAFKRLREEIDKNSRPTQDPRPLGLPYAAEAPFNSYAKQHEPICLPDTRVDLLQDIYNWADRRDGAAIFWLNGLAGTGKSTIARTVARHYFDKKCLGASFFFSRGSGDVSHASKFATSIAVQLATSIPALYQYINDAVMENRHNASQSLRDQWHELVLRPLAKLDNNSCQPLYVVVVDALDECDDENNIRIILHLLSEVRLLERVRIRLLLTSRPEIPIRHGFSQVPAMDHYDFVLHNISPSTVDHDITTFLEYNLKLIGEERSLGTAWPGEEVIRRLVQAASGLFIWAATARRFIREGKRLATKRLDVVVQSSGSAITAPEKHLNKIYTTVLRQSIPMECTDEEKEELYYILRQLLGPIIVLFSTLPVYSFSKLLNIPSEDINQTVEDLHSIIDVPEDLTQPLRLHHPSFRDFLLDKERCKDPNFWVDRQQTHCSLTNDCIKLMSTSLKQDICGLHAPGTLLTDVTNSQLEQCLPLELQYACLYWSQHLLQGRAQLRDNGQVHQFLQEHLLHWLEALAWMGKVSEGIYAVASLDSLSKFIHDTKRFVLYFRSAIEQAPLQIYCSALIFTPKTSIIRKQFSYCIPSWVRKLPDVQSTWDALLQTLEGHLSGVQAVAFSPDGSTLASASWDNTVKLWDASSGAVQQTLDGHLGGVQAVAFSPDGTTLVSASEDHTVKLWDTSSGAVQQTLEGHSSGVQAVAFSPDGTMLVSASEDYTVKLWDTSSGAVLQTLEGHTNIVQAVAFSPDGTTLVSVSEDHTVKLWDTSSGTVLQTLEGHSSGVQAVAFSPNGTTLVSASFDKTVKLWDTSSGAVLQTLKGHSSGVNAVAFSPDSTTLATASWDSTVKLWDASSGAVLQTLEGHSSGVNAVAFSPDSTILVSVSWDKTVKLWDTSSGMVLQTLNGHADIVQAVAFSPNGTTLASISDDHTVKLWDAGSGAVLQTLEGHSSGVDIVAFSPNSMMLASASDDQTTVKLWDTSSGAVLHTLEGHTNIVQAVAFSPDGTTLVSASDDHTVKLWDASSGTVLQTLEGHSSRVQAVAFSPNGTTLVSASFDKIKLWDTSSGALLQTLKIDSIVQNISFSIDGTVLITDRGLLNTEMFPRASPSLSPFVGQLWVSWGGENILWLPSAYRPRVVAVHGCIVAFGYNSGQVLVMEFAL</sequence>
<feature type="repeat" description="WD" evidence="6">
    <location>
        <begin position="615"/>
        <end position="656"/>
    </location>
</feature>